<protein>
    <recommendedName>
        <fullName evidence="8">Adenylosuccinate synthetase</fullName>
    </recommendedName>
</protein>
<reference evidence="7" key="1">
    <citation type="journal article" date="2020" name="Nature">
        <title>Giant virus diversity and host interactions through global metagenomics.</title>
        <authorList>
            <person name="Schulz F."/>
            <person name="Roux S."/>
            <person name="Paez-Espino D."/>
            <person name="Jungbluth S."/>
            <person name="Walsh D.A."/>
            <person name="Denef V.J."/>
            <person name="McMahon K.D."/>
            <person name="Konstantinidis K.T."/>
            <person name="Eloe-Fadrosh E.A."/>
            <person name="Kyrpides N.C."/>
            <person name="Woyke T."/>
        </authorList>
    </citation>
    <scope>NUCLEOTIDE SEQUENCE</scope>
    <source>
        <strain evidence="7">GVMAG-S-ERX556049-19</strain>
    </source>
</reference>
<dbReference type="InterPro" id="IPR042111">
    <property type="entry name" value="Adenylosuccinate_synth_dom3"/>
</dbReference>
<keyword evidence="3" id="KW-0547">Nucleotide-binding</keyword>
<dbReference type="SMART" id="SM00788">
    <property type="entry name" value="Adenylsucc_synt"/>
    <property type="match status" value="1"/>
</dbReference>
<dbReference type="EMBL" id="MN738826">
    <property type="protein sequence ID" value="QHT38133.1"/>
    <property type="molecule type" value="Genomic_DNA"/>
</dbReference>
<sequence length="332" mass="37788">MVEYADICVGLAWGDEGKGKIVSHLTKHYDYVCRWNGGDNAGHTIYVNDKKYSTHLIPSGVFHGIKSIIGPGCVVNIKSFFNEIKYLKDNGFNTELIKISPKAHIVSDEHIYEDEEKYKNRIGTTARGIGPCYTDKYARKGNTVSDFREELKEYIWDEVLEGKILCEGAQGFWLDIDHGNYPYVTSSNTLPYSACSLGFPHQKIRKIYGAVKIYDTRVGIDPEFSDELDNNEELMKIAETGKEYGTTTGRLRKVNFLNINKLIQALYYSGTTDLIISKIDILEKINIFKYIYNNEICSFDSSELMIESIIKLINESNNYVSNILLSRSPKEI</sequence>
<keyword evidence="2" id="KW-0479">Metal-binding</keyword>
<dbReference type="CDD" id="cd03108">
    <property type="entry name" value="AdSS"/>
    <property type="match status" value="1"/>
</dbReference>
<dbReference type="InterPro" id="IPR001114">
    <property type="entry name" value="Adenylosuccinate_synthetase"/>
</dbReference>
<dbReference type="GO" id="GO:0004019">
    <property type="term" value="F:adenylosuccinate synthase activity"/>
    <property type="evidence" value="ECO:0007669"/>
    <property type="project" value="InterPro"/>
</dbReference>
<evidence type="ECO:0008006" key="8">
    <source>
        <dbReference type="Google" id="ProtNLM"/>
    </source>
</evidence>
<dbReference type="Pfam" id="PF00709">
    <property type="entry name" value="Adenylsucc_synt"/>
    <property type="match status" value="2"/>
</dbReference>
<keyword evidence="4" id="KW-0658">Purine biosynthesis</keyword>
<keyword evidence="1" id="KW-0436">Ligase</keyword>
<dbReference type="PANTHER" id="PTHR11846:SF0">
    <property type="entry name" value="ADENYLOSUCCINATE SYNTHETASE"/>
    <property type="match status" value="1"/>
</dbReference>
<dbReference type="PROSITE" id="PS00513">
    <property type="entry name" value="ADENYLOSUCCIN_SYN_2"/>
    <property type="match status" value="1"/>
</dbReference>
<dbReference type="SUPFAM" id="SSF52540">
    <property type="entry name" value="P-loop containing nucleoside triphosphate hydrolases"/>
    <property type="match status" value="1"/>
</dbReference>
<dbReference type="GO" id="GO:0005737">
    <property type="term" value="C:cytoplasm"/>
    <property type="evidence" value="ECO:0007669"/>
    <property type="project" value="TreeGrafter"/>
</dbReference>
<evidence type="ECO:0000256" key="5">
    <source>
        <dbReference type="ARBA" id="ARBA00022842"/>
    </source>
</evidence>
<dbReference type="Gene3D" id="3.90.170.10">
    <property type="entry name" value="Adenylosuccinate Synthetase, subunit A, domain 3"/>
    <property type="match status" value="1"/>
</dbReference>
<dbReference type="GO" id="GO:0046040">
    <property type="term" value="P:IMP metabolic process"/>
    <property type="evidence" value="ECO:0007669"/>
    <property type="project" value="TreeGrafter"/>
</dbReference>
<keyword evidence="6" id="KW-0342">GTP-binding</keyword>
<dbReference type="Gene3D" id="3.40.440.10">
    <property type="entry name" value="Adenylosuccinate Synthetase, subunit A, domain 1"/>
    <property type="match status" value="2"/>
</dbReference>
<keyword evidence="5" id="KW-0460">Magnesium</keyword>
<evidence type="ECO:0000256" key="4">
    <source>
        <dbReference type="ARBA" id="ARBA00022755"/>
    </source>
</evidence>
<proteinExistence type="inferred from homology"/>
<name>A0A6C0FBZ4_9ZZZZ</name>
<evidence type="ECO:0000256" key="2">
    <source>
        <dbReference type="ARBA" id="ARBA00022723"/>
    </source>
</evidence>
<dbReference type="HAMAP" id="MF_00011">
    <property type="entry name" value="Adenylosucc_synth"/>
    <property type="match status" value="1"/>
</dbReference>
<dbReference type="GO" id="GO:0044208">
    <property type="term" value="P:'de novo' AMP biosynthetic process"/>
    <property type="evidence" value="ECO:0007669"/>
    <property type="project" value="TreeGrafter"/>
</dbReference>
<dbReference type="InterPro" id="IPR033128">
    <property type="entry name" value="Adenylosuccin_syn_Lys_AS"/>
</dbReference>
<accession>A0A6C0FBZ4</accession>
<dbReference type="GO" id="GO:0046872">
    <property type="term" value="F:metal ion binding"/>
    <property type="evidence" value="ECO:0007669"/>
    <property type="project" value="UniProtKB-KW"/>
</dbReference>
<evidence type="ECO:0000256" key="6">
    <source>
        <dbReference type="ARBA" id="ARBA00023134"/>
    </source>
</evidence>
<evidence type="ECO:0000256" key="3">
    <source>
        <dbReference type="ARBA" id="ARBA00022741"/>
    </source>
</evidence>
<evidence type="ECO:0000313" key="7">
    <source>
        <dbReference type="EMBL" id="QHT38133.1"/>
    </source>
</evidence>
<dbReference type="GO" id="GO:0005525">
    <property type="term" value="F:GTP binding"/>
    <property type="evidence" value="ECO:0007669"/>
    <property type="project" value="UniProtKB-KW"/>
</dbReference>
<dbReference type="InterPro" id="IPR027417">
    <property type="entry name" value="P-loop_NTPase"/>
</dbReference>
<organism evidence="7">
    <name type="scientific">viral metagenome</name>
    <dbReference type="NCBI Taxonomy" id="1070528"/>
    <lineage>
        <taxon>unclassified sequences</taxon>
        <taxon>metagenomes</taxon>
        <taxon>organismal metagenomes</taxon>
    </lineage>
</organism>
<dbReference type="PANTHER" id="PTHR11846">
    <property type="entry name" value="ADENYLOSUCCINATE SYNTHETASE"/>
    <property type="match status" value="1"/>
</dbReference>
<dbReference type="AlphaFoldDB" id="A0A6C0FBZ4"/>
<evidence type="ECO:0000256" key="1">
    <source>
        <dbReference type="ARBA" id="ARBA00022598"/>
    </source>
</evidence>
<dbReference type="InterPro" id="IPR042109">
    <property type="entry name" value="Adenylosuccinate_synth_dom1"/>
</dbReference>